<reference evidence="4 5" key="1">
    <citation type="submission" date="2018-03" db="EMBL/GenBank/DDBJ databases">
        <title>Phenotypic and genomic properties of Cyclonatronum proteinivorum gen. nov., sp. nov., a haloalkaliphilic bacteroidete from soda lakes possessing Na+-translocating rhodopsin.</title>
        <authorList>
            <person name="Toshchakov S.V."/>
            <person name="Korzhenkov A."/>
            <person name="Samarov N.I."/>
            <person name="Kublanov I.V."/>
            <person name="Muntyan M.S."/>
            <person name="Sorokin D.Y."/>
        </authorList>
    </citation>
    <scope>NUCLEOTIDE SEQUENCE [LARGE SCALE GENOMIC DNA]</scope>
    <source>
        <strain evidence="4 5">Omega</strain>
    </source>
</reference>
<organism evidence="4 5">
    <name type="scientific">Cyclonatronum proteinivorum</name>
    <dbReference type="NCBI Taxonomy" id="1457365"/>
    <lineage>
        <taxon>Bacteria</taxon>
        <taxon>Pseudomonadati</taxon>
        <taxon>Balneolota</taxon>
        <taxon>Balneolia</taxon>
        <taxon>Balneolales</taxon>
        <taxon>Cyclonatronaceae</taxon>
        <taxon>Cyclonatronum</taxon>
    </lineage>
</organism>
<dbReference type="SUPFAM" id="SSF50998">
    <property type="entry name" value="Quinoprotein alcohol dehydrogenase-like"/>
    <property type="match status" value="1"/>
</dbReference>
<proteinExistence type="predicted"/>
<dbReference type="RefSeq" id="WP_114982751.1">
    <property type="nucleotide sequence ID" value="NZ_CP027806.1"/>
</dbReference>
<dbReference type="InterPro" id="IPR026444">
    <property type="entry name" value="Secre_tail"/>
</dbReference>
<feature type="chain" id="PRO_5016765628" evidence="1">
    <location>
        <begin position="29"/>
        <end position="990"/>
    </location>
</feature>
<dbReference type="Gene3D" id="2.60.40.4070">
    <property type="match status" value="1"/>
</dbReference>
<evidence type="ECO:0000313" key="5">
    <source>
        <dbReference type="Proteomes" id="UP000254808"/>
    </source>
</evidence>
<feature type="domain" description="Secretion system C-terminal sorting" evidence="3">
    <location>
        <begin position="912"/>
        <end position="987"/>
    </location>
</feature>
<dbReference type="EMBL" id="CP027806">
    <property type="protein sequence ID" value="AXI99509.1"/>
    <property type="molecule type" value="Genomic_DNA"/>
</dbReference>
<evidence type="ECO:0000313" key="4">
    <source>
        <dbReference type="EMBL" id="AXI99509.1"/>
    </source>
</evidence>
<dbReference type="Pfam" id="PF14344">
    <property type="entry name" value="DUF4397"/>
    <property type="match status" value="1"/>
</dbReference>
<dbReference type="Pfam" id="PF08309">
    <property type="entry name" value="LVIVD"/>
    <property type="match status" value="8"/>
</dbReference>
<keyword evidence="5" id="KW-1185">Reference proteome</keyword>
<feature type="signal peptide" evidence="1">
    <location>
        <begin position="1"/>
        <end position="28"/>
    </location>
</feature>
<name>A0A345UGA8_9BACT</name>
<dbReference type="OrthoDB" id="951108at2"/>
<dbReference type="NCBIfam" id="TIGR04183">
    <property type="entry name" value="Por_Secre_tail"/>
    <property type="match status" value="1"/>
</dbReference>
<dbReference type="InterPro" id="IPR013211">
    <property type="entry name" value="LVIVD"/>
</dbReference>
<gene>
    <name evidence="4" type="ORF">CYPRO_0222</name>
</gene>
<sequence length="990" mass="104282">MIKMNFTTLQGAILSLALLLISVPQLQAQHFGETAVIHPETGEPVPAFRGDAAQLEAWLEASDESATQNLQNEDAFELLSFVPGGTSRSGFIQDDFAFFGDGPAFVVVDLTEPQVPASRGRFIFSGLISEIVVSGDLAYVAVRNPGGGLYILNISDKDNPELIGSFTQRAGFTVEVLGDEVFIGHGTQGFSRLDVTNPAEPVLIEYVTGNGSANGMSVDDTFLYVAFGVPGFRIYDLSDSQTTLLSTTDAGGFVNNLTIVDDLLYVSFAGGFAVYDVADRGAPVLLGSYTAGGVVYGSSVVDGTAYLSGSFGLRILDVSDPGSISVLSASTPDVQSSLDTFSDGNLAVVSSRFFGLNVVDVSDPSAPVRNGLVDNLGFAYKVALENDLLYLLDIAGKLTIFDVTDPTSPDFLSRIFTTPNAENIAVSDGLVYMVDSDGGSGGITLIDATNPTDPQILEVIPTTSQSFGIDLTENRAYTASGFGGLRVYSRNPLTGGVNLISTLPTGNNAYYVRRKDDLALIANFGGGLFVADIANELNPVQASALVTGQLVQSLDFREDEPFVVLADGNNGLTVVNLTDPTAPVIEGSFTVGSNGRDVRIQQDFVYAAAEFFGVRQFEGSDLTSLTQIASFATTDRVTGLSVEGGLLAAAGAEGGLFLFSIPLEGDEPEPDPAFVQVIHAAADPAAALVDIFVNDVLVEANFPYGAATPVLPAPTGEPQIVSIRLPGTDTVILEETFVLEPNRTYSITAIGVANPADFAPNPGGADISVSLAVKLYPEDIEPADLHAYVLHAVTDAPAVDVFANNSLLIPGLSYGEPSSLAGLPAESVELSLVLAGTDTEVARFTADLSIFTGEIIAVQARGFLNPADNQDGPAFELAAVRPSGEVVLFDAIPVSVSPETQLPETVALFQNYPNPFNPTTNIRFSLPEQQDIRLEVFNMQGQRVAVLASGSFQAGSHTLPFDASALASGLYLYRLSTPAQTISRKMMLLK</sequence>
<keyword evidence="1" id="KW-0732">Signal</keyword>
<feature type="domain" description="DUF4397" evidence="2">
    <location>
        <begin position="673"/>
        <end position="754"/>
    </location>
</feature>
<dbReference type="SUPFAM" id="SSF101908">
    <property type="entry name" value="Putative isomerase YbhE"/>
    <property type="match status" value="1"/>
</dbReference>
<evidence type="ECO:0000259" key="3">
    <source>
        <dbReference type="Pfam" id="PF18962"/>
    </source>
</evidence>
<dbReference type="InterPro" id="IPR011047">
    <property type="entry name" value="Quinoprotein_ADH-like_sf"/>
</dbReference>
<evidence type="ECO:0000259" key="2">
    <source>
        <dbReference type="Pfam" id="PF14344"/>
    </source>
</evidence>
<dbReference type="Proteomes" id="UP000254808">
    <property type="component" value="Chromosome"/>
</dbReference>
<accession>A0A345UGA8</accession>
<dbReference type="Pfam" id="PF18962">
    <property type="entry name" value="Por_Secre_tail"/>
    <property type="match status" value="1"/>
</dbReference>
<protein>
    <submittedName>
        <fullName evidence="4">Por secretion system C-terminal sorting domain-containing protein</fullName>
    </submittedName>
</protein>
<evidence type="ECO:0000256" key="1">
    <source>
        <dbReference type="SAM" id="SignalP"/>
    </source>
</evidence>
<dbReference type="InterPro" id="IPR025510">
    <property type="entry name" value="DUF4397"/>
</dbReference>
<dbReference type="AlphaFoldDB" id="A0A345UGA8"/>
<dbReference type="KEGG" id="cprv:CYPRO_0222"/>